<comment type="caution">
    <text evidence="3">The sequence shown here is derived from an EMBL/GenBank/DDBJ whole genome shotgun (WGS) entry which is preliminary data.</text>
</comment>
<organism evidence="3 4">
    <name type="scientific">Thalassotalea euphylliae</name>
    <dbReference type="NCBI Taxonomy" id="1655234"/>
    <lineage>
        <taxon>Bacteria</taxon>
        <taxon>Pseudomonadati</taxon>
        <taxon>Pseudomonadota</taxon>
        <taxon>Gammaproteobacteria</taxon>
        <taxon>Alteromonadales</taxon>
        <taxon>Colwelliaceae</taxon>
        <taxon>Thalassotalea</taxon>
    </lineage>
</organism>
<keyword evidence="3" id="KW-0808">Transferase</keyword>
<dbReference type="Gene3D" id="3.40.50.2000">
    <property type="entry name" value="Glycogen Phosphorylase B"/>
    <property type="match status" value="2"/>
</dbReference>
<dbReference type="CDD" id="cd03808">
    <property type="entry name" value="GT4_CapM-like"/>
    <property type="match status" value="1"/>
</dbReference>
<proteinExistence type="predicted"/>
<dbReference type="GO" id="GO:0016757">
    <property type="term" value="F:glycosyltransferase activity"/>
    <property type="evidence" value="ECO:0007669"/>
    <property type="project" value="InterPro"/>
</dbReference>
<dbReference type="SUPFAM" id="SSF53756">
    <property type="entry name" value="UDP-Glycosyltransferase/glycogen phosphorylase"/>
    <property type="match status" value="1"/>
</dbReference>
<evidence type="ECO:0000259" key="1">
    <source>
        <dbReference type="Pfam" id="PF00534"/>
    </source>
</evidence>
<dbReference type="RefSeq" id="WP_116001969.1">
    <property type="nucleotide sequence ID" value="NZ_QUOV01000001.1"/>
</dbReference>
<dbReference type="EMBL" id="QUOV01000001">
    <property type="protein sequence ID" value="REL36973.1"/>
    <property type="molecule type" value="Genomic_DNA"/>
</dbReference>
<evidence type="ECO:0000259" key="2">
    <source>
        <dbReference type="Pfam" id="PF13477"/>
    </source>
</evidence>
<dbReference type="Pfam" id="PF00534">
    <property type="entry name" value="Glycos_transf_1"/>
    <property type="match status" value="1"/>
</dbReference>
<dbReference type="PANTHER" id="PTHR12526:SF638">
    <property type="entry name" value="SPORE COAT PROTEIN SA"/>
    <property type="match status" value="1"/>
</dbReference>
<protein>
    <submittedName>
        <fullName evidence="3">Glycosyltransferase family 1 protein</fullName>
    </submittedName>
</protein>
<dbReference type="OrthoDB" id="9775208at2"/>
<reference evidence="3 4" key="1">
    <citation type="submission" date="2018-08" db="EMBL/GenBank/DDBJ databases">
        <title>Thalassotalea euphylliae genome.</title>
        <authorList>
            <person name="Summers S."/>
            <person name="Rice S.A."/>
            <person name="Freckelton M.L."/>
            <person name="Nedved B.T."/>
            <person name="Hadfield M.G."/>
        </authorList>
    </citation>
    <scope>NUCLEOTIDE SEQUENCE [LARGE SCALE GENOMIC DNA]</scope>
    <source>
        <strain evidence="3 4">H2</strain>
    </source>
</reference>
<sequence>MKVMILGAFPDSIIKFRGVLIEQLVLQGHDVVVSTAYATSDIIEQIEAIGARFVGYKVERNGLNPLADLSTLWQLLKLFRAEQPDKILAYTIKPIIWGGIAAKLIARTQFYAMITGLGYAFEKGSFKRRLIRGLVKCLYRFSLCSASKVIFQNNENKLIFIDEKLVNIEKTGRVHGSGVSLTDYAQQPLPEKPITFLLIARLLGDKGIREYAQAAQQVKAKYPEVNFQLVGPFDPSPDGLKSDDVRQWREYIDYLGEQKDVRPFIEQCHIYTLPSYHEGLPRTVLEAMAIGRPILTTDVPGCRDTVINGENGKLVASKNVDALANAMLWFIENSDEWPVMAQKSREFVETYFDVNRVNQQLFSLMELNVKCDNASDNTAQSADIIVE</sequence>
<dbReference type="GO" id="GO:1901135">
    <property type="term" value="P:carbohydrate derivative metabolic process"/>
    <property type="evidence" value="ECO:0007669"/>
    <property type="project" value="UniProtKB-ARBA"/>
</dbReference>
<feature type="domain" description="Glycosyl transferase family 1" evidence="1">
    <location>
        <begin position="185"/>
        <end position="343"/>
    </location>
</feature>
<dbReference type="InterPro" id="IPR028098">
    <property type="entry name" value="Glyco_trans_4-like_N"/>
</dbReference>
<dbReference type="AlphaFoldDB" id="A0A3E0UK05"/>
<dbReference type="PANTHER" id="PTHR12526">
    <property type="entry name" value="GLYCOSYLTRANSFERASE"/>
    <property type="match status" value="1"/>
</dbReference>
<dbReference type="Proteomes" id="UP000256999">
    <property type="component" value="Unassembled WGS sequence"/>
</dbReference>
<dbReference type="InterPro" id="IPR001296">
    <property type="entry name" value="Glyco_trans_1"/>
</dbReference>
<dbReference type="Pfam" id="PF13477">
    <property type="entry name" value="Glyco_trans_4_2"/>
    <property type="match status" value="1"/>
</dbReference>
<evidence type="ECO:0000313" key="4">
    <source>
        <dbReference type="Proteomes" id="UP000256999"/>
    </source>
</evidence>
<feature type="domain" description="Glycosyltransferase subfamily 4-like N-terminal" evidence="2">
    <location>
        <begin position="21"/>
        <end position="153"/>
    </location>
</feature>
<gene>
    <name evidence="3" type="ORF">DXX92_17570</name>
</gene>
<name>A0A3E0UK05_9GAMM</name>
<accession>A0A3E0UK05</accession>
<evidence type="ECO:0000313" key="3">
    <source>
        <dbReference type="EMBL" id="REL36973.1"/>
    </source>
</evidence>